<reference evidence="1" key="1">
    <citation type="submission" date="2020-04" db="EMBL/GenBank/DDBJ databases">
        <authorList>
            <person name="Alioto T."/>
            <person name="Alioto T."/>
            <person name="Gomez Garrido J."/>
        </authorList>
    </citation>
    <scope>NUCLEOTIDE SEQUENCE</scope>
    <source>
        <strain evidence="1">A484AB</strain>
    </source>
</reference>
<keyword evidence="2" id="KW-1185">Reference proteome</keyword>
<dbReference type="EMBL" id="CACRXK020001766">
    <property type="protein sequence ID" value="CAB3990988.1"/>
    <property type="molecule type" value="Genomic_DNA"/>
</dbReference>
<protein>
    <submittedName>
        <fullName evidence="1">Uncharacterized protein</fullName>
    </submittedName>
</protein>
<feature type="non-terminal residue" evidence="1">
    <location>
        <position position="70"/>
    </location>
</feature>
<proteinExistence type="predicted"/>
<sequence>MQIKRAEAKQEEIQAPVLYKLDVTHFGHVISKDRISTCLSLLMCNRLGAYCSQQPVQVHSTAKHHRKPLR</sequence>
<evidence type="ECO:0000313" key="2">
    <source>
        <dbReference type="Proteomes" id="UP001152795"/>
    </source>
</evidence>
<name>A0A6S7GG97_PARCT</name>
<dbReference type="AlphaFoldDB" id="A0A6S7GG97"/>
<comment type="caution">
    <text evidence="1">The sequence shown here is derived from an EMBL/GenBank/DDBJ whole genome shotgun (WGS) entry which is preliminary data.</text>
</comment>
<accession>A0A6S7GG97</accession>
<evidence type="ECO:0000313" key="1">
    <source>
        <dbReference type="EMBL" id="CAB3990988.1"/>
    </source>
</evidence>
<dbReference type="Proteomes" id="UP001152795">
    <property type="component" value="Unassembled WGS sequence"/>
</dbReference>
<organism evidence="1 2">
    <name type="scientific">Paramuricea clavata</name>
    <name type="common">Red gorgonian</name>
    <name type="synonym">Violescent sea-whip</name>
    <dbReference type="NCBI Taxonomy" id="317549"/>
    <lineage>
        <taxon>Eukaryota</taxon>
        <taxon>Metazoa</taxon>
        <taxon>Cnidaria</taxon>
        <taxon>Anthozoa</taxon>
        <taxon>Octocorallia</taxon>
        <taxon>Malacalcyonacea</taxon>
        <taxon>Plexauridae</taxon>
        <taxon>Paramuricea</taxon>
    </lineage>
</organism>
<gene>
    <name evidence="1" type="ORF">PACLA_8A055444</name>
</gene>